<evidence type="ECO:0000256" key="1">
    <source>
        <dbReference type="SAM" id="SignalP"/>
    </source>
</evidence>
<feature type="signal peptide" evidence="1">
    <location>
        <begin position="1"/>
        <end position="19"/>
    </location>
</feature>
<protein>
    <recommendedName>
        <fullName evidence="4">Secreted protein</fullName>
    </recommendedName>
</protein>
<proteinExistence type="predicted"/>
<feature type="chain" id="PRO_5012160346" description="Secreted protein" evidence="1">
    <location>
        <begin position="20"/>
        <end position="160"/>
    </location>
</feature>
<dbReference type="Proteomes" id="UP000184063">
    <property type="component" value="Unassembled WGS sequence"/>
</dbReference>
<evidence type="ECO:0000313" key="2">
    <source>
        <dbReference type="EMBL" id="OJZ89582.1"/>
    </source>
</evidence>
<keyword evidence="1" id="KW-0732">Signal</keyword>
<gene>
    <name evidence="2" type="ORF">ASPFODRAFT_498330</name>
</gene>
<evidence type="ECO:0000313" key="3">
    <source>
        <dbReference type="Proteomes" id="UP000184063"/>
    </source>
</evidence>
<dbReference type="VEuPathDB" id="FungiDB:ASPFODRAFT_498330"/>
<evidence type="ECO:0008006" key="4">
    <source>
        <dbReference type="Google" id="ProtNLM"/>
    </source>
</evidence>
<dbReference type="EMBL" id="KV878238">
    <property type="protein sequence ID" value="OJZ89582.1"/>
    <property type="molecule type" value="Genomic_DNA"/>
</dbReference>
<organism evidence="2 3">
    <name type="scientific">Aspergillus luchuensis (strain CBS 106.47)</name>
    <dbReference type="NCBI Taxonomy" id="1137211"/>
    <lineage>
        <taxon>Eukaryota</taxon>
        <taxon>Fungi</taxon>
        <taxon>Dikarya</taxon>
        <taxon>Ascomycota</taxon>
        <taxon>Pezizomycotina</taxon>
        <taxon>Eurotiomycetes</taxon>
        <taxon>Eurotiomycetidae</taxon>
        <taxon>Eurotiales</taxon>
        <taxon>Aspergillaceae</taxon>
        <taxon>Aspergillus</taxon>
        <taxon>Aspergillus subgen. Circumdati</taxon>
    </lineage>
</organism>
<dbReference type="AlphaFoldDB" id="A0A1M3TSM9"/>
<reference evidence="3" key="1">
    <citation type="journal article" date="2017" name="Genome Biol.">
        <title>Comparative genomics reveals high biological diversity and specific adaptations in the industrially and medically important fungal genus Aspergillus.</title>
        <authorList>
            <person name="de Vries R.P."/>
            <person name="Riley R."/>
            <person name="Wiebenga A."/>
            <person name="Aguilar-Osorio G."/>
            <person name="Amillis S."/>
            <person name="Uchima C.A."/>
            <person name="Anderluh G."/>
            <person name="Asadollahi M."/>
            <person name="Askin M."/>
            <person name="Barry K."/>
            <person name="Battaglia E."/>
            <person name="Bayram O."/>
            <person name="Benocci T."/>
            <person name="Braus-Stromeyer S.A."/>
            <person name="Caldana C."/>
            <person name="Canovas D."/>
            <person name="Cerqueira G.C."/>
            <person name="Chen F."/>
            <person name="Chen W."/>
            <person name="Choi C."/>
            <person name="Clum A."/>
            <person name="Dos Santos R.A."/>
            <person name="Damasio A.R."/>
            <person name="Diallinas G."/>
            <person name="Emri T."/>
            <person name="Fekete E."/>
            <person name="Flipphi M."/>
            <person name="Freyberg S."/>
            <person name="Gallo A."/>
            <person name="Gournas C."/>
            <person name="Habgood R."/>
            <person name="Hainaut M."/>
            <person name="Harispe M.L."/>
            <person name="Henrissat B."/>
            <person name="Hilden K.S."/>
            <person name="Hope R."/>
            <person name="Hossain A."/>
            <person name="Karabika E."/>
            <person name="Karaffa L."/>
            <person name="Karanyi Z."/>
            <person name="Krasevec N."/>
            <person name="Kuo A."/>
            <person name="Kusch H."/>
            <person name="LaButti K."/>
            <person name="Lagendijk E.L."/>
            <person name="Lapidus A."/>
            <person name="Levasseur A."/>
            <person name="Lindquist E."/>
            <person name="Lipzen A."/>
            <person name="Logrieco A.F."/>
            <person name="MacCabe A."/>
            <person name="Maekelae M.R."/>
            <person name="Malavazi I."/>
            <person name="Melin P."/>
            <person name="Meyer V."/>
            <person name="Mielnichuk N."/>
            <person name="Miskei M."/>
            <person name="Molnar A.P."/>
            <person name="Mule G."/>
            <person name="Ngan C.Y."/>
            <person name="Orejas M."/>
            <person name="Orosz E."/>
            <person name="Ouedraogo J.P."/>
            <person name="Overkamp K.M."/>
            <person name="Park H.-S."/>
            <person name="Perrone G."/>
            <person name="Piumi F."/>
            <person name="Punt P.J."/>
            <person name="Ram A.F."/>
            <person name="Ramon A."/>
            <person name="Rauscher S."/>
            <person name="Record E."/>
            <person name="Riano-Pachon D.M."/>
            <person name="Robert V."/>
            <person name="Roehrig J."/>
            <person name="Ruller R."/>
            <person name="Salamov A."/>
            <person name="Salih N.S."/>
            <person name="Samson R.A."/>
            <person name="Sandor E."/>
            <person name="Sanguinetti M."/>
            <person name="Schuetze T."/>
            <person name="Sepcic K."/>
            <person name="Shelest E."/>
            <person name="Sherlock G."/>
            <person name="Sophianopoulou V."/>
            <person name="Squina F.M."/>
            <person name="Sun H."/>
            <person name="Susca A."/>
            <person name="Todd R.B."/>
            <person name="Tsang A."/>
            <person name="Unkles S.E."/>
            <person name="van de Wiele N."/>
            <person name="van Rossen-Uffink D."/>
            <person name="Oliveira J.V."/>
            <person name="Vesth T.C."/>
            <person name="Visser J."/>
            <person name="Yu J.-H."/>
            <person name="Zhou M."/>
            <person name="Andersen M.R."/>
            <person name="Archer D.B."/>
            <person name="Baker S.E."/>
            <person name="Benoit I."/>
            <person name="Brakhage A.A."/>
            <person name="Braus G.H."/>
            <person name="Fischer R."/>
            <person name="Frisvad J.C."/>
            <person name="Goldman G.H."/>
            <person name="Houbraken J."/>
            <person name="Oakley B."/>
            <person name="Pocsi I."/>
            <person name="Scazzocchio C."/>
            <person name="Seiboth B."/>
            <person name="vanKuyk P.A."/>
            <person name="Wortman J."/>
            <person name="Dyer P.S."/>
            <person name="Grigoriev I.V."/>
        </authorList>
    </citation>
    <scope>NUCLEOTIDE SEQUENCE [LARGE SCALE GENOMIC DNA]</scope>
    <source>
        <strain evidence="3">CBS 106.47</strain>
    </source>
</reference>
<name>A0A1M3TSM9_ASPLC</name>
<sequence>MGIFIGVMCVCVCICRAYTRPFSSSALFFSSDACLLPFLGRVTGGGQFFVSLRGFSQSSVAHAYLSRPSSTPGDPPLLRRPLPYAEMSSRSGIWLGFRNYSVHTPVFFGIHRSIDISTLLFGCRFAVGSSRLTTIEVRGEVIVDGLLDVLVLYVCMYRWG</sequence>
<accession>A0A1M3TSM9</accession>